<feature type="compositionally biased region" description="Low complexity" evidence="1">
    <location>
        <begin position="132"/>
        <end position="141"/>
    </location>
</feature>
<organism evidence="2 3">
    <name type="scientific">Pleurodeles waltl</name>
    <name type="common">Iberian ribbed newt</name>
    <dbReference type="NCBI Taxonomy" id="8319"/>
    <lineage>
        <taxon>Eukaryota</taxon>
        <taxon>Metazoa</taxon>
        <taxon>Chordata</taxon>
        <taxon>Craniata</taxon>
        <taxon>Vertebrata</taxon>
        <taxon>Euteleostomi</taxon>
        <taxon>Amphibia</taxon>
        <taxon>Batrachia</taxon>
        <taxon>Caudata</taxon>
        <taxon>Salamandroidea</taxon>
        <taxon>Salamandridae</taxon>
        <taxon>Pleurodelinae</taxon>
        <taxon>Pleurodeles</taxon>
    </lineage>
</organism>
<reference evidence="2" key="1">
    <citation type="journal article" date="2022" name="bioRxiv">
        <title>Sequencing and chromosome-scale assembly of the giantPleurodeles waltlgenome.</title>
        <authorList>
            <person name="Brown T."/>
            <person name="Elewa A."/>
            <person name="Iarovenko S."/>
            <person name="Subramanian E."/>
            <person name="Araus A.J."/>
            <person name="Petzold A."/>
            <person name="Susuki M."/>
            <person name="Suzuki K.-i.T."/>
            <person name="Hayashi T."/>
            <person name="Toyoda A."/>
            <person name="Oliveira C."/>
            <person name="Osipova E."/>
            <person name="Leigh N.D."/>
            <person name="Simon A."/>
            <person name="Yun M.H."/>
        </authorList>
    </citation>
    <scope>NUCLEOTIDE SEQUENCE</scope>
    <source>
        <strain evidence="2">20211129_DDA</strain>
        <tissue evidence="2">Liver</tissue>
    </source>
</reference>
<proteinExistence type="predicted"/>
<feature type="region of interest" description="Disordered" evidence="1">
    <location>
        <begin position="99"/>
        <end position="141"/>
    </location>
</feature>
<protein>
    <submittedName>
        <fullName evidence="2">Uncharacterized protein</fullName>
    </submittedName>
</protein>
<dbReference type="AlphaFoldDB" id="A0AAV7UJW5"/>
<evidence type="ECO:0000313" key="3">
    <source>
        <dbReference type="Proteomes" id="UP001066276"/>
    </source>
</evidence>
<sequence>MMRLLTPCTPPLGPKLRALTAIQLLQGPVSPGSTWPGPPQADPPWADCPADSRALPVPVHRGALSPQGPGANRSHLTAASASHRGPFRRLLAAKQLLRPQEAKTHGAHPGSWSPGPYLLRLPQPPSATQYRTPADPAGLLGPLPTAVPLHAAGTTSLHARQ</sequence>
<evidence type="ECO:0000256" key="1">
    <source>
        <dbReference type="SAM" id="MobiDB-lite"/>
    </source>
</evidence>
<accession>A0AAV7UJW5</accession>
<dbReference type="Proteomes" id="UP001066276">
    <property type="component" value="Chromosome 3_1"/>
</dbReference>
<keyword evidence="3" id="KW-1185">Reference proteome</keyword>
<name>A0AAV7UJW5_PLEWA</name>
<dbReference type="EMBL" id="JANPWB010000005">
    <property type="protein sequence ID" value="KAJ1189118.1"/>
    <property type="molecule type" value="Genomic_DNA"/>
</dbReference>
<evidence type="ECO:0000313" key="2">
    <source>
        <dbReference type="EMBL" id="KAJ1189118.1"/>
    </source>
</evidence>
<comment type="caution">
    <text evidence="2">The sequence shown here is derived from an EMBL/GenBank/DDBJ whole genome shotgun (WGS) entry which is preliminary data.</text>
</comment>
<feature type="region of interest" description="Disordered" evidence="1">
    <location>
        <begin position="54"/>
        <end position="85"/>
    </location>
</feature>
<gene>
    <name evidence="2" type="ORF">NDU88_005869</name>
</gene>